<dbReference type="EMBL" id="CP003490">
    <property type="protein sequence ID" value="AFR71941.1"/>
    <property type="molecule type" value="Genomic_DNA"/>
</dbReference>
<name>J9UM88_BRAPL</name>
<dbReference type="KEGG" id="bpj:B2904_orf2621"/>
<sequence>MYFESIKEEKKLLNLALKHRQELTQNDFNTIVSFCYSRIAQKEINNSIEKYINPTSIKIMESIINEKRRK</sequence>
<dbReference type="PATRIC" id="fig|1133568.3.peg.2618"/>
<dbReference type="AlphaFoldDB" id="J9UM88"/>
<evidence type="ECO:0000313" key="1">
    <source>
        <dbReference type="EMBL" id="AFR71941.1"/>
    </source>
</evidence>
<gene>
    <name evidence="1" type="ORF">B2904_orf2621</name>
</gene>
<organism evidence="1 2">
    <name type="scientific">Brachyspira pilosicoli B2904</name>
    <dbReference type="NCBI Taxonomy" id="1133568"/>
    <lineage>
        <taxon>Bacteria</taxon>
        <taxon>Pseudomonadati</taxon>
        <taxon>Spirochaetota</taxon>
        <taxon>Spirochaetia</taxon>
        <taxon>Brachyspirales</taxon>
        <taxon>Brachyspiraceae</taxon>
        <taxon>Brachyspira</taxon>
    </lineage>
</organism>
<reference evidence="1 2" key="1">
    <citation type="journal article" date="2012" name="BMC Genomics">
        <title>Comparative genomics of Brachyspira pilosicoli strains: genome rearrangements, reductions and correlation of genetic compliment with phenotypic diversity.</title>
        <authorList>
            <person name="Mappley L.J."/>
            <person name="Black M.L."/>
            <person name="Abuoun M."/>
            <person name="Darby A.C."/>
            <person name="Woodward M.J."/>
            <person name="Parkhill J."/>
            <person name="Turner A.K."/>
            <person name="Bellgard M.I."/>
            <person name="La T."/>
            <person name="Phillips N.D."/>
            <person name="La Ragione R.M."/>
            <person name="Hampson D.J."/>
        </authorList>
    </citation>
    <scope>NUCLEOTIDE SEQUENCE [LARGE SCALE GENOMIC DNA]</scope>
    <source>
        <strain evidence="1">B2904</strain>
    </source>
</reference>
<accession>J9UM88</accession>
<proteinExistence type="predicted"/>
<evidence type="ECO:0000313" key="2">
    <source>
        <dbReference type="Proteomes" id="UP000007346"/>
    </source>
</evidence>
<dbReference type="RefSeq" id="WP_014936895.1">
    <property type="nucleotide sequence ID" value="NC_018607.1"/>
</dbReference>
<dbReference type="Proteomes" id="UP000007346">
    <property type="component" value="Chromosome"/>
</dbReference>
<protein>
    <submittedName>
        <fullName evidence="1">Uncharacterized protein</fullName>
    </submittedName>
</protein>
<dbReference type="HOGENOM" id="CLU_205079_0_0_12"/>